<dbReference type="AlphaFoldDB" id="A0A1J1HGK8"/>
<sequence length="86" mass="9748">MERTLSVEMIITEELGCKFYKLTPALVQSLASIDFESQKKNSIKSRSIQKKDLTAMPMPAYIAKMLEGTFTKSLHLQFECSAFLLP</sequence>
<dbReference type="EMBL" id="CVRI01000001">
    <property type="protein sequence ID" value="CRK86540.1"/>
    <property type="molecule type" value="Genomic_DNA"/>
</dbReference>
<evidence type="ECO:0000313" key="2">
    <source>
        <dbReference type="Proteomes" id="UP000183832"/>
    </source>
</evidence>
<protein>
    <submittedName>
        <fullName evidence="1">CLUMA_CG000290, isoform A</fullName>
    </submittedName>
</protein>
<reference evidence="1 2" key="1">
    <citation type="submission" date="2015-04" db="EMBL/GenBank/DDBJ databases">
        <authorList>
            <person name="Syromyatnikov M.Y."/>
            <person name="Popov V.N."/>
        </authorList>
    </citation>
    <scope>NUCLEOTIDE SEQUENCE [LARGE SCALE GENOMIC DNA]</scope>
</reference>
<keyword evidence="2" id="KW-1185">Reference proteome</keyword>
<evidence type="ECO:0000313" key="1">
    <source>
        <dbReference type="EMBL" id="CRK86540.1"/>
    </source>
</evidence>
<name>A0A1J1HGK8_9DIPT</name>
<accession>A0A1J1HGK8</accession>
<gene>
    <name evidence="1" type="ORF">CLUMA_CG000290</name>
</gene>
<proteinExistence type="predicted"/>
<dbReference type="Proteomes" id="UP000183832">
    <property type="component" value="Unassembled WGS sequence"/>
</dbReference>
<organism evidence="1 2">
    <name type="scientific">Clunio marinus</name>
    <dbReference type="NCBI Taxonomy" id="568069"/>
    <lineage>
        <taxon>Eukaryota</taxon>
        <taxon>Metazoa</taxon>
        <taxon>Ecdysozoa</taxon>
        <taxon>Arthropoda</taxon>
        <taxon>Hexapoda</taxon>
        <taxon>Insecta</taxon>
        <taxon>Pterygota</taxon>
        <taxon>Neoptera</taxon>
        <taxon>Endopterygota</taxon>
        <taxon>Diptera</taxon>
        <taxon>Nematocera</taxon>
        <taxon>Chironomoidea</taxon>
        <taxon>Chironomidae</taxon>
        <taxon>Clunio</taxon>
    </lineage>
</organism>